<protein>
    <recommendedName>
        <fullName evidence="3">Right-handed parallel beta-helix repeat-containing protein</fullName>
    </recommendedName>
</protein>
<dbReference type="EMBL" id="RWIU01000001">
    <property type="protein sequence ID" value="RSK46093.1"/>
    <property type="molecule type" value="Genomic_DNA"/>
</dbReference>
<evidence type="ECO:0000313" key="2">
    <source>
        <dbReference type="Proteomes" id="UP000270291"/>
    </source>
</evidence>
<gene>
    <name evidence="1" type="ORF">EI293_02675</name>
</gene>
<name>A0A428KHZ6_9BACT</name>
<accession>A0A428KHZ6</accession>
<dbReference type="OrthoDB" id="1097343at2"/>
<sequence length="175" mass="19510">MLPAISGDDAIRLLQAGKPVQGYRIVGVLASYTNGHLDYAVRIENCWVEELRGAAEEYQRPVQLINSHFVQCDFAFAHFPQGLTIVGCTFENYLEFQAGGHNQPGFPVQLQNNIFKGFVNFFDCWYKAEVLVEGNIFHQGTNLLGAPQGYSVQFDAPSTIQHNVGNLERNDEGGR</sequence>
<evidence type="ECO:0008006" key="3">
    <source>
        <dbReference type="Google" id="ProtNLM"/>
    </source>
</evidence>
<comment type="caution">
    <text evidence="1">The sequence shown here is derived from an EMBL/GenBank/DDBJ whole genome shotgun (WGS) entry which is preliminary data.</text>
</comment>
<keyword evidence="2" id="KW-1185">Reference proteome</keyword>
<evidence type="ECO:0000313" key="1">
    <source>
        <dbReference type="EMBL" id="RSK46093.1"/>
    </source>
</evidence>
<dbReference type="SUPFAM" id="SSF51126">
    <property type="entry name" value="Pectin lyase-like"/>
    <property type="match status" value="1"/>
</dbReference>
<dbReference type="InterPro" id="IPR011050">
    <property type="entry name" value="Pectin_lyase_fold/virulence"/>
</dbReference>
<organism evidence="1 2">
    <name type="scientific">Hymenobacter perfusus</name>
    <dbReference type="NCBI Taxonomy" id="1236770"/>
    <lineage>
        <taxon>Bacteria</taxon>
        <taxon>Pseudomonadati</taxon>
        <taxon>Bacteroidota</taxon>
        <taxon>Cytophagia</taxon>
        <taxon>Cytophagales</taxon>
        <taxon>Hymenobacteraceae</taxon>
        <taxon>Hymenobacter</taxon>
    </lineage>
</organism>
<reference evidence="1 2" key="1">
    <citation type="submission" date="2018-12" db="EMBL/GenBank/DDBJ databases">
        <authorList>
            <person name="Feng G."/>
            <person name="Zhu H."/>
        </authorList>
    </citation>
    <scope>NUCLEOTIDE SEQUENCE [LARGE SCALE GENOMIC DNA]</scope>
    <source>
        <strain evidence="1 2">LMG 26000</strain>
    </source>
</reference>
<dbReference type="AlphaFoldDB" id="A0A428KHZ6"/>
<proteinExistence type="predicted"/>
<dbReference type="Proteomes" id="UP000270291">
    <property type="component" value="Unassembled WGS sequence"/>
</dbReference>
<dbReference type="RefSeq" id="WP_125435420.1">
    <property type="nucleotide sequence ID" value="NZ_RWIU01000001.1"/>
</dbReference>